<evidence type="ECO:0000313" key="1">
    <source>
        <dbReference type="EMBL" id="GAG32620.1"/>
    </source>
</evidence>
<sequence>ITIDPRSIARAGGSVPVIPTMATGDRLTFNFLVAVLDADGQDS</sequence>
<organism evidence="1">
    <name type="scientific">marine sediment metagenome</name>
    <dbReference type="NCBI Taxonomy" id="412755"/>
    <lineage>
        <taxon>unclassified sequences</taxon>
        <taxon>metagenomes</taxon>
        <taxon>ecological metagenomes</taxon>
    </lineage>
</organism>
<protein>
    <submittedName>
        <fullName evidence="1">Uncharacterized protein</fullName>
    </submittedName>
</protein>
<comment type="caution">
    <text evidence="1">The sequence shown here is derived from an EMBL/GenBank/DDBJ whole genome shotgun (WGS) entry which is preliminary data.</text>
</comment>
<proteinExistence type="predicted"/>
<gene>
    <name evidence="1" type="ORF">S01H1_64877</name>
</gene>
<name>X0WPP0_9ZZZZ</name>
<reference evidence="1" key="1">
    <citation type="journal article" date="2014" name="Front. Microbiol.">
        <title>High frequency of phylogenetically diverse reductive dehalogenase-homologous genes in deep subseafloor sedimentary metagenomes.</title>
        <authorList>
            <person name="Kawai M."/>
            <person name="Futagami T."/>
            <person name="Toyoda A."/>
            <person name="Takaki Y."/>
            <person name="Nishi S."/>
            <person name="Hori S."/>
            <person name="Arai W."/>
            <person name="Tsubouchi T."/>
            <person name="Morono Y."/>
            <person name="Uchiyama I."/>
            <person name="Ito T."/>
            <person name="Fujiyama A."/>
            <person name="Inagaki F."/>
            <person name="Takami H."/>
        </authorList>
    </citation>
    <scope>NUCLEOTIDE SEQUENCE</scope>
    <source>
        <strain evidence="1">Expedition CK06-06</strain>
    </source>
</reference>
<feature type="non-terminal residue" evidence="1">
    <location>
        <position position="1"/>
    </location>
</feature>
<dbReference type="EMBL" id="BARS01042791">
    <property type="protein sequence ID" value="GAG32620.1"/>
    <property type="molecule type" value="Genomic_DNA"/>
</dbReference>
<accession>X0WPP0</accession>
<dbReference type="AlphaFoldDB" id="X0WPP0"/>